<evidence type="ECO:0000313" key="2">
    <source>
        <dbReference type="Proteomes" id="UP001180020"/>
    </source>
</evidence>
<reference evidence="1" key="1">
    <citation type="journal article" date="2023" name="Nat. Commun.">
        <title>Diploid and tetraploid genomes of Acorus and the evolution of monocots.</title>
        <authorList>
            <person name="Ma L."/>
            <person name="Liu K.W."/>
            <person name="Li Z."/>
            <person name="Hsiao Y.Y."/>
            <person name="Qi Y."/>
            <person name="Fu T."/>
            <person name="Tang G.D."/>
            <person name="Zhang D."/>
            <person name="Sun W.H."/>
            <person name="Liu D.K."/>
            <person name="Li Y."/>
            <person name="Chen G.Z."/>
            <person name="Liu X.D."/>
            <person name="Liao X.Y."/>
            <person name="Jiang Y.T."/>
            <person name="Yu X."/>
            <person name="Hao Y."/>
            <person name="Huang J."/>
            <person name="Zhao X.W."/>
            <person name="Ke S."/>
            <person name="Chen Y.Y."/>
            <person name="Wu W.L."/>
            <person name="Hsu J.L."/>
            <person name="Lin Y.F."/>
            <person name="Huang M.D."/>
            <person name="Li C.Y."/>
            <person name="Huang L."/>
            <person name="Wang Z.W."/>
            <person name="Zhao X."/>
            <person name="Zhong W.Y."/>
            <person name="Peng D.H."/>
            <person name="Ahmad S."/>
            <person name="Lan S."/>
            <person name="Zhang J.S."/>
            <person name="Tsai W.C."/>
            <person name="Van de Peer Y."/>
            <person name="Liu Z.J."/>
        </authorList>
    </citation>
    <scope>NUCLEOTIDE SEQUENCE</scope>
    <source>
        <strain evidence="1">CP</strain>
    </source>
</reference>
<evidence type="ECO:0000313" key="1">
    <source>
        <dbReference type="EMBL" id="KAK1318436.1"/>
    </source>
</evidence>
<gene>
    <name evidence="1" type="ORF">QJS10_CPB04g01568</name>
</gene>
<dbReference type="EMBL" id="JAUJYO010000004">
    <property type="protein sequence ID" value="KAK1318436.1"/>
    <property type="molecule type" value="Genomic_DNA"/>
</dbReference>
<comment type="caution">
    <text evidence="1">The sequence shown here is derived from an EMBL/GenBank/DDBJ whole genome shotgun (WGS) entry which is preliminary data.</text>
</comment>
<sequence>MAAMEGEGKLKSIKASGKPIQSRILFVRANYSCPLEYADAVDDLDYLGDYVWAKAFHADVVSAVKKCAKVV</sequence>
<dbReference type="AlphaFoldDB" id="A0AAV9EZ13"/>
<organism evidence="1 2">
    <name type="scientific">Acorus calamus</name>
    <name type="common">Sweet flag</name>
    <dbReference type="NCBI Taxonomy" id="4465"/>
    <lineage>
        <taxon>Eukaryota</taxon>
        <taxon>Viridiplantae</taxon>
        <taxon>Streptophyta</taxon>
        <taxon>Embryophyta</taxon>
        <taxon>Tracheophyta</taxon>
        <taxon>Spermatophyta</taxon>
        <taxon>Magnoliopsida</taxon>
        <taxon>Liliopsida</taxon>
        <taxon>Acoraceae</taxon>
        <taxon>Acorus</taxon>
    </lineage>
</organism>
<name>A0AAV9EZ13_ACOCL</name>
<protein>
    <submittedName>
        <fullName evidence="1">Uncharacterized protein</fullName>
    </submittedName>
</protein>
<accession>A0AAV9EZ13</accession>
<proteinExistence type="predicted"/>
<dbReference type="Proteomes" id="UP001180020">
    <property type="component" value="Unassembled WGS sequence"/>
</dbReference>
<reference evidence="1" key="2">
    <citation type="submission" date="2023-06" db="EMBL/GenBank/DDBJ databases">
        <authorList>
            <person name="Ma L."/>
            <person name="Liu K.-W."/>
            <person name="Li Z."/>
            <person name="Hsiao Y.-Y."/>
            <person name="Qi Y."/>
            <person name="Fu T."/>
            <person name="Tang G."/>
            <person name="Zhang D."/>
            <person name="Sun W.-H."/>
            <person name="Liu D.-K."/>
            <person name="Li Y."/>
            <person name="Chen G.-Z."/>
            <person name="Liu X.-D."/>
            <person name="Liao X.-Y."/>
            <person name="Jiang Y.-T."/>
            <person name="Yu X."/>
            <person name="Hao Y."/>
            <person name="Huang J."/>
            <person name="Zhao X.-W."/>
            <person name="Ke S."/>
            <person name="Chen Y.-Y."/>
            <person name="Wu W.-L."/>
            <person name="Hsu J.-L."/>
            <person name="Lin Y.-F."/>
            <person name="Huang M.-D."/>
            <person name="Li C.-Y."/>
            <person name="Huang L."/>
            <person name="Wang Z.-W."/>
            <person name="Zhao X."/>
            <person name="Zhong W.-Y."/>
            <person name="Peng D.-H."/>
            <person name="Ahmad S."/>
            <person name="Lan S."/>
            <person name="Zhang J.-S."/>
            <person name="Tsai W.-C."/>
            <person name="Van De Peer Y."/>
            <person name="Liu Z.-J."/>
        </authorList>
    </citation>
    <scope>NUCLEOTIDE SEQUENCE</scope>
    <source>
        <strain evidence="1">CP</strain>
        <tissue evidence="1">Leaves</tissue>
    </source>
</reference>
<keyword evidence="2" id="KW-1185">Reference proteome</keyword>